<dbReference type="AlphaFoldDB" id="A0AB33JPJ9"/>
<dbReference type="EMBL" id="AP035881">
    <property type="protein sequence ID" value="BFP45184.1"/>
    <property type="molecule type" value="Genomic_DNA"/>
</dbReference>
<organism evidence="2">
    <name type="scientific">Kitasatospora sp. CMC57</name>
    <dbReference type="NCBI Taxonomy" id="3231513"/>
    <lineage>
        <taxon>Bacteria</taxon>
        <taxon>Bacillati</taxon>
        <taxon>Actinomycetota</taxon>
        <taxon>Actinomycetes</taxon>
        <taxon>Kitasatosporales</taxon>
        <taxon>Streptomycetaceae</taxon>
        <taxon>Kitasatospora</taxon>
    </lineage>
</organism>
<reference evidence="2" key="1">
    <citation type="submission" date="2024-07" db="EMBL/GenBank/DDBJ databases">
        <title>Complete genome sequences of cellulolytic bacteria, Kitasatospora sp. CMC57 and Streptomyces sp. CMC78, isolated from Japanese agricultural soil.</title>
        <authorList>
            <person name="Hashimoto T."/>
            <person name="Ito M."/>
            <person name="Iwamoto M."/>
            <person name="Fukahori D."/>
            <person name="Shoda T."/>
            <person name="Sakoda M."/>
            <person name="Morohoshi T."/>
            <person name="Mitsuboshi M."/>
            <person name="Nishizawa T."/>
        </authorList>
    </citation>
    <scope>NUCLEOTIDE SEQUENCE</scope>
    <source>
        <strain evidence="2">CMC57</strain>
    </source>
</reference>
<evidence type="ECO:0000256" key="1">
    <source>
        <dbReference type="SAM" id="MobiDB-lite"/>
    </source>
</evidence>
<name>A0AB33JPJ9_9ACTN</name>
<gene>
    <name evidence="2" type="ORF">KCMC57_15520</name>
</gene>
<protein>
    <submittedName>
        <fullName evidence="2">Uncharacterized protein</fullName>
    </submittedName>
</protein>
<proteinExistence type="predicted"/>
<evidence type="ECO:0000313" key="2">
    <source>
        <dbReference type="EMBL" id="BFP45184.1"/>
    </source>
</evidence>
<accession>A0AB33JPJ9</accession>
<sequence>MGAEWGRAGRGGAPEGGARNAVWERSQNGGTKPCYPGWGAVKGGSRPSVRPVEPAMSSTDRRTANAPVLLMN</sequence>
<feature type="region of interest" description="Disordered" evidence="1">
    <location>
        <begin position="1"/>
        <end position="72"/>
    </location>
</feature>